<gene>
    <name evidence="6 8" type="primary">mtnB</name>
    <name evidence="8" type="ORF">ANI02nite_14010</name>
</gene>
<evidence type="ECO:0000256" key="4">
    <source>
        <dbReference type="ARBA" id="ARBA00023167"/>
    </source>
</evidence>
<dbReference type="PANTHER" id="PTHR22789:SF0">
    <property type="entry name" value="3-OXO-TETRONATE 4-PHOSPHATE DECARBOXYLASE-RELATED"/>
    <property type="match status" value="1"/>
</dbReference>
<dbReference type="EC" id="4.2.1.109" evidence="6"/>
<dbReference type="STRING" id="1120919.GCA_000429165_01123"/>
<proteinExistence type="inferred from homology"/>
<dbReference type="GO" id="GO:0008270">
    <property type="term" value="F:zinc ion binding"/>
    <property type="evidence" value="ECO:0007669"/>
    <property type="project" value="UniProtKB-UniRule"/>
</dbReference>
<accession>A0A511X990</accession>
<dbReference type="PANTHER" id="PTHR22789">
    <property type="entry name" value="FUCULOSE PHOSPHATE ALDOLASE"/>
    <property type="match status" value="1"/>
</dbReference>
<dbReference type="Pfam" id="PF00596">
    <property type="entry name" value="Aldolase_II"/>
    <property type="match status" value="1"/>
</dbReference>
<dbReference type="SMART" id="SM01007">
    <property type="entry name" value="Aldolase_II"/>
    <property type="match status" value="1"/>
</dbReference>
<name>A0A511X990_9PROT</name>
<dbReference type="GO" id="GO:0019323">
    <property type="term" value="P:pentose catabolic process"/>
    <property type="evidence" value="ECO:0007669"/>
    <property type="project" value="TreeGrafter"/>
</dbReference>
<dbReference type="InterPro" id="IPR050197">
    <property type="entry name" value="Aldolase_class_II_sugar_metab"/>
</dbReference>
<reference evidence="8 9" key="1">
    <citation type="submission" date="2019-07" db="EMBL/GenBank/DDBJ databases">
        <title>Whole genome shotgun sequence of Acetobacter nitrogenifigens NBRC 105050.</title>
        <authorList>
            <person name="Hosoyama A."/>
            <person name="Uohara A."/>
            <person name="Ohji S."/>
            <person name="Ichikawa N."/>
        </authorList>
    </citation>
    <scope>NUCLEOTIDE SEQUENCE [LARGE SCALE GENOMIC DNA]</scope>
    <source>
        <strain evidence="8 9">NBRC 105050</strain>
    </source>
</reference>
<feature type="binding site" evidence="6">
    <location>
        <position position="105"/>
    </location>
    <ligand>
        <name>Zn(2+)</name>
        <dbReference type="ChEBI" id="CHEBI:29105"/>
    </ligand>
</feature>
<evidence type="ECO:0000256" key="3">
    <source>
        <dbReference type="ARBA" id="ARBA00022833"/>
    </source>
</evidence>
<evidence type="ECO:0000313" key="9">
    <source>
        <dbReference type="Proteomes" id="UP000321635"/>
    </source>
</evidence>
<dbReference type="EMBL" id="BJYF01000007">
    <property type="protein sequence ID" value="GEN59517.1"/>
    <property type="molecule type" value="Genomic_DNA"/>
</dbReference>
<keyword evidence="3 6" id="KW-0862">Zinc</keyword>
<comment type="cofactor">
    <cofactor evidence="6">
        <name>Zn(2+)</name>
        <dbReference type="ChEBI" id="CHEBI:29105"/>
    </cofactor>
    <text evidence="6">Binds 1 zinc ion per subunit.</text>
</comment>
<keyword evidence="9" id="KW-1185">Reference proteome</keyword>
<evidence type="ECO:0000256" key="1">
    <source>
        <dbReference type="ARBA" id="ARBA00022605"/>
    </source>
</evidence>
<dbReference type="RefSeq" id="WP_026397236.1">
    <property type="nucleotide sequence ID" value="NZ_AUBI01000003.1"/>
</dbReference>
<evidence type="ECO:0000313" key="8">
    <source>
        <dbReference type="EMBL" id="GEN59517.1"/>
    </source>
</evidence>
<evidence type="ECO:0000256" key="6">
    <source>
        <dbReference type="HAMAP-Rule" id="MF_01677"/>
    </source>
</evidence>
<feature type="domain" description="Class II aldolase/adducin N-terminal" evidence="7">
    <location>
        <begin position="19"/>
        <end position="205"/>
    </location>
</feature>
<dbReference type="InterPro" id="IPR036409">
    <property type="entry name" value="Aldolase_II/adducin_N_sf"/>
</dbReference>
<keyword evidence="5 6" id="KW-0456">Lyase</keyword>
<dbReference type="HAMAP" id="MF_01677">
    <property type="entry name" value="Salvage_MtnB"/>
    <property type="match status" value="1"/>
</dbReference>
<dbReference type="Proteomes" id="UP000321635">
    <property type="component" value="Unassembled WGS sequence"/>
</dbReference>
<dbReference type="SUPFAM" id="SSF53639">
    <property type="entry name" value="AraD/HMP-PK domain-like"/>
    <property type="match status" value="1"/>
</dbReference>
<dbReference type="Gene3D" id="3.40.225.10">
    <property type="entry name" value="Class II aldolase/adducin N-terminal domain"/>
    <property type="match status" value="1"/>
</dbReference>
<comment type="caution">
    <text evidence="8">The sequence shown here is derived from an EMBL/GenBank/DDBJ whole genome shotgun (WGS) entry which is preliminary data.</text>
</comment>
<dbReference type="AlphaFoldDB" id="A0A511X990"/>
<keyword evidence="4 6" id="KW-0486">Methionine biosynthesis</keyword>
<dbReference type="InterPro" id="IPR017714">
    <property type="entry name" value="MethylthioRu-1-P_deHdtase_MtnB"/>
</dbReference>
<evidence type="ECO:0000256" key="2">
    <source>
        <dbReference type="ARBA" id="ARBA00022723"/>
    </source>
</evidence>
<keyword evidence="2 6" id="KW-0479">Metal-binding</keyword>
<keyword evidence="1 6" id="KW-0028">Amino-acid biosynthesis</keyword>
<dbReference type="GO" id="GO:0005829">
    <property type="term" value="C:cytosol"/>
    <property type="evidence" value="ECO:0007669"/>
    <property type="project" value="TreeGrafter"/>
</dbReference>
<dbReference type="OrthoDB" id="5500703at2"/>
<comment type="similarity">
    <text evidence="6">Belongs to the aldolase class II family. MtnB subfamily.</text>
</comment>
<dbReference type="UniPathway" id="UPA00904">
    <property type="reaction ID" value="UER00875"/>
</dbReference>
<dbReference type="GO" id="GO:0019509">
    <property type="term" value="P:L-methionine salvage from methylthioadenosine"/>
    <property type="evidence" value="ECO:0007669"/>
    <property type="project" value="UniProtKB-UniRule"/>
</dbReference>
<organism evidence="8 9">
    <name type="scientific">Acetobacter nitrogenifigens DSM 23921 = NBRC 105050</name>
    <dbReference type="NCBI Taxonomy" id="1120919"/>
    <lineage>
        <taxon>Bacteria</taxon>
        <taxon>Pseudomonadati</taxon>
        <taxon>Pseudomonadota</taxon>
        <taxon>Alphaproteobacteria</taxon>
        <taxon>Acetobacterales</taxon>
        <taxon>Acetobacteraceae</taxon>
        <taxon>Acetobacter</taxon>
    </lineage>
</organism>
<evidence type="ECO:0000259" key="7">
    <source>
        <dbReference type="SMART" id="SM01007"/>
    </source>
</evidence>
<dbReference type="NCBIfam" id="NF006672">
    <property type="entry name" value="PRK09220.1"/>
    <property type="match status" value="1"/>
</dbReference>
<dbReference type="GO" id="GO:0046570">
    <property type="term" value="F:methylthioribulose 1-phosphate dehydratase activity"/>
    <property type="evidence" value="ECO:0007669"/>
    <property type="project" value="UniProtKB-UniRule"/>
</dbReference>
<comment type="function">
    <text evidence="6">Catalyzes the dehydration of methylthioribulose-1-phosphate (MTRu-1-P) into 2,3-diketo-5-methylthiopentyl-1-phosphate (DK-MTP-1-P).</text>
</comment>
<protein>
    <recommendedName>
        <fullName evidence="6">Methylthioribulose-1-phosphate dehydratase</fullName>
        <shortName evidence="6">MTRu-1-P dehydratase</shortName>
        <ecNumber evidence="6">4.2.1.109</ecNumber>
    </recommendedName>
</protein>
<sequence length="221" mass="23839">MSEGHNAVVADPAWAAAAEAIVRAGRRMDQRGWVPATAGNISVRLADGRIALTRSGGHKGFLNADDVIEVDLQGRPQREGDRPSAETLLHCQIYGNFPAAGAVLHGHSVAATVLSMATKASALYLADYEVQKVFEGQTTHAARVTVPVFDNDQDIAHLSRSVALYLDDMKAGYIIRGHGVYVWGPTMDVALARLEGLEFLLACELERVKLGVPTRIAEERL</sequence>
<comment type="catalytic activity">
    <reaction evidence="6">
        <text>5-(methylsulfanyl)-D-ribulose 1-phosphate = 5-methylsulfanyl-2,3-dioxopentyl phosphate + H2O</text>
        <dbReference type="Rhea" id="RHEA:15549"/>
        <dbReference type="ChEBI" id="CHEBI:15377"/>
        <dbReference type="ChEBI" id="CHEBI:58548"/>
        <dbReference type="ChEBI" id="CHEBI:58828"/>
        <dbReference type="EC" id="4.2.1.109"/>
    </reaction>
</comment>
<dbReference type="NCBIfam" id="TIGR03328">
    <property type="entry name" value="salvage_mtnB"/>
    <property type="match status" value="1"/>
</dbReference>
<evidence type="ECO:0000256" key="5">
    <source>
        <dbReference type="ARBA" id="ARBA00023239"/>
    </source>
</evidence>
<feature type="binding site" evidence="6">
    <location>
        <position position="107"/>
    </location>
    <ligand>
        <name>Zn(2+)</name>
        <dbReference type="ChEBI" id="CHEBI:29105"/>
    </ligand>
</feature>
<comment type="pathway">
    <text evidence="6">Amino-acid biosynthesis; L-methionine biosynthesis via salvage pathway; L-methionine from S-methyl-5-thio-alpha-D-ribose 1-phosphate: step 2/6.</text>
</comment>
<dbReference type="GO" id="GO:0016832">
    <property type="term" value="F:aldehyde-lyase activity"/>
    <property type="evidence" value="ECO:0007669"/>
    <property type="project" value="TreeGrafter"/>
</dbReference>
<dbReference type="InterPro" id="IPR001303">
    <property type="entry name" value="Aldolase_II/adducin_N"/>
</dbReference>